<evidence type="ECO:0000256" key="3">
    <source>
        <dbReference type="ARBA" id="ARBA00022989"/>
    </source>
</evidence>
<feature type="transmembrane region" description="Helical" evidence="7">
    <location>
        <begin position="20"/>
        <end position="41"/>
    </location>
</feature>
<evidence type="ECO:0000256" key="5">
    <source>
        <dbReference type="ARBA" id="ARBA00038359"/>
    </source>
</evidence>
<name>A0A9P1M9J2_9PEZI</name>
<dbReference type="AlphaFoldDB" id="A0A9P1M9J2"/>
<comment type="subcellular location">
    <subcellularLocation>
        <location evidence="1">Membrane</location>
        <topology evidence="1">Multi-pass membrane protein</topology>
    </subcellularLocation>
</comment>
<feature type="transmembrane region" description="Helical" evidence="7">
    <location>
        <begin position="53"/>
        <end position="76"/>
    </location>
</feature>
<dbReference type="InterPro" id="IPR049326">
    <property type="entry name" value="Rhodopsin_dom_fungi"/>
</dbReference>
<evidence type="ECO:0000256" key="1">
    <source>
        <dbReference type="ARBA" id="ARBA00004141"/>
    </source>
</evidence>
<feature type="transmembrane region" description="Helical" evidence="7">
    <location>
        <begin position="131"/>
        <end position="152"/>
    </location>
</feature>
<accession>A0A9P1M9J2</accession>
<keyword evidence="10" id="KW-1185">Reference proteome</keyword>
<dbReference type="InterPro" id="IPR052337">
    <property type="entry name" value="SAT4-like"/>
</dbReference>
<dbReference type="GO" id="GO:0016020">
    <property type="term" value="C:membrane"/>
    <property type="evidence" value="ECO:0007669"/>
    <property type="project" value="UniProtKB-SubCell"/>
</dbReference>
<feature type="transmembrane region" description="Helical" evidence="7">
    <location>
        <begin position="172"/>
        <end position="196"/>
    </location>
</feature>
<feature type="domain" description="Rhodopsin" evidence="8">
    <location>
        <begin position="37"/>
        <end position="272"/>
    </location>
</feature>
<feature type="transmembrane region" description="Helical" evidence="7">
    <location>
        <begin position="208"/>
        <end position="229"/>
    </location>
</feature>
<evidence type="ECO:0000256" key="6">
    <source>
        <dbReference type="SAM" id="MobiDB-lite"/>
    </source>
</evidence>
<feature type="compositionally biased region" description="Basic and acidic residues" evidence="6">
    <location>
        <begin position="365"/>
        <end position="377"/>
    </location>
</feature>
<protein>
    <recommendedName>
        <fullName evidence="8">Rhodopsin domain-containing protein</fullName>
    </recommendedName>
</protein>
<keyword evidence="3 7" id="KW-1133">Transmembrane helix</keyword>
<dbReference type="EMBL" id="CALLCH030000008">
    <property type="protein sequence ID" value="CAI4213376.1"/>
    <property type="molecule type" value="Genomic_DNA"/>
</dbReference>
<proteinExistence type="inferred from homology"/>
<dbReference type="OrthoDB" id="3648173at2759"/>
<organism evidence="9 10">
    <name type="scientific">Parascedosporium putredinis</name>
    <dbReference type="NCBI Taxonomy" id="1442378"/>
    <lineage>
        <taxon>Eukaryota</taxon>
        <taxon>Fungi</taxon>
        <taxon>Dikarya</taxon>
        <taxon>Ascomycota</taxon>
        <taxon>Pezizomycotina</taxon>
        <taxon>Sordariomycetes</taxon>
        <taxon>Hypocreomycetidae</taxon>
        <taxon>Microascales</taxon>
        <taxon>Microascaceae</taxon>
        <taxon>Parascedosporium</taxon>
    </lineage>
</organism>
<feature type="region of interest" description="Disordered" evidence="6">
    <location>
        <begin position="360"/>
        <end position="392"/>
    </location>
</feature>
<keyword evidence="4 7" id="KW-0472">Membrane</keyword>
<evidence type="ECO:0000256" key="2">
    <source>
        <dbReference type="ARBA" id="ARBA00022692"/>
    </source>
</evidence>
<comment type="caution">
    <text evidence="9">The sequence shown here is derived from an EMBL/GenBank/DDBJ whole genome shotgun (WGS) entry which is preliminary data.</text>
</comment>
<dbReference type="Proteomes" id="UP000838763">
    <property type="component" value="Unassembled WGS sequence"/>
</dbReference>
<evidence type="ECO:0000256" key="4">
    <source>
        <dbReference type="ARBA" id="ARBA00023136"/>
    </source>
</evidence>
<evidence type="ECO:0000259" key="8">
    <source>
        <dbReference type="Pfam" id="PF20684"/>
    </source>
</evidence>
<evidence type="ECO:0000313" key="10">
    <source>
        <dbReference type="Proteomes" id="UP000838763"/>
    </source>
</evidence>
<gene>
    <name evidence="9" type="ORF">PPNO1_LOCUS3123</name>
</gene>
<dbReference type="Pfam" id="PF20684">
    <property type="entry name" value="Fung_rhodopsin"/>
    <property type="match status" value="1"/>
</dbReference>
<dbReference type="PANTHER" id="PTHR33048:SF47">
    <property type="entry name" value="INTEGRAL MEMBRANE PROTEIN-RELATED"/>
    <property type="match status" value="1"/>
</dbReference>
<feature type="transmembrane region" description="Helical" evidence="7">
    <location>
        <begin position="96"/>
        <end position="119"/>
    </location>
</feature>
<dbReference type="PANTHER" id="PTHR33048">
    <property type="entry name" value="PTH11-LIKE INTEGRAL MEMBRANE PROTEIN (AFU_ORTHOLOGUE AFUA_5G11245)"/>
    <property type="match status" value="1"/>
</dbReference>
<evidence type="ECO:0000256" key="7">
    <source>
        <dbReference type="SAM" id="Phobius"/>
    </source>
</evidence>
<sequence length="425" mass="46292">MERPEGFDPARDNESRVGSVIAVAVVFASLSTIFTALRIFTRAKLLHMICADDWAIIVAQFISISVSVLTGVETRYALGRHMWSVPAEDVLMQIKILYGVILGYNLGLNVVKISFLLFYLRIFQSSFIRRLSAWFLAAVALWTVTQVILLALTCMPLTFIAPSMEGRCLNTYPVWLASSITSTVTDFVIFTLPLRTVAKLKLRPRQKIVTILMFSLGFFTCIISILRIFTLSDAVNATDPTWDNVGTGCWSIVELNCAILCSNLPTLRPLVVKYLPSFGLSSAHASVGSNSTYGRFGRDGEYIRGGKDSRHGTTVVATRARGPPSSKIATTSDFVLDPEEDTAPICADGTEGFEMVETTCYSGPREGDDSGDGREDGAGLNGDDPSLELGPRNGILVTRETNIITNPAPVLVQQGQKAAALEEKA</sequence>
<reference evidence="9" key="1">
    <citation type="submission" date="2022-11" db="EMBL/GenBank/DDBJ databases">
        <authorList>
            <person name="Scott C."/>
            <person name="Bruce N."/>
        </authorList>
    </citation>
    <scope>NUCLEOTIDE SEQUENCE</scope>
</reference>
<comment type="similarity">
    <text evidence="5">Belongs to the SAT4 family.</text>
</comment>
<keyword evidence="2 7" id="KW-0812">Transmembrane</keyword>
<evidence type="ECO:0000313" key="9">
    <source>
        <dbReference type="EMBL" id="CAI4213376.1"/>
    </source>
</evidence>